<keyword evidence="3" id="KW-1185">Reference proteome</keyword>
<dbReference type="Pfam" id="PF08193">
    <property type="entry name" value="INO80_Ies4"/>
    <property type="match status" value="1"/>
</dbReference>
<evidence type="ECO:0000256" key="1">
    <source>
        <dbReference type="SAM" id="MobiDB-lite"/>
    </source>
</evidence>
<sequence length="205" mass="22430">MSPIIFKLAPEKLKSLDKKYETPVKSKPAAKPRSVSNKPAEIQDTTAVFGKPPRASIRALDRSGKSVRAWTPQDISIKSFTGYTFTTKCWIGENESELEPEQKYKSPSTIAERDSPTPTDSEQPAAEIQTAMEHPEAIKKIKLSGKKKSKSSLSSMTLPPDETIADEPPASAEEPTATKPKVKLKISFTHKKDENLASADSSTDS</sequence>
<feature type="compositionally biased region" description="Basic residues" evidence="1">
    <location>
        <begin position="140"/>
        <end position="150"/>
    </location>
</feature>
<dbReference type="Proteomes" id="UP000095023">
    <property type="component" value="Unassembled WGS sequence"/>
</dbReference>
<dbReference type="InterPro" id="IPR013175">
    <property type="entry name" value="INO80_su_Ies4"/>
</dbReference>
<feature type="region of interest" description="Disordered" evidence="1">
    <location>
        <begin position="92"/>
        <end position="205"/>
    </location>
</feature>
<proteinExistence type="predicted"/>
<protein>
    <submittedName>
        <fullName evidence="2">Uncharacterized protein</fullName>
    </submittedName>
</protein>
<evidence type="ECO:0000313" key="2">
    <source>
        <dbReference type="EMBL" id="ODV91234.1"/>
    </source>
</evidence>
<evidence type="ECO:0000313" key="3">
    <source>
        <dbReference type="Proteomes" id="UP000095023"/>
    </source>
</evidence>
<reference evidence="3" key="1">
    <citation type="submission" date="2016-02" db="EMBL/GenBank/DDBJ databases">
        <title>Comparative genomics of biotechnologically important yeasts.</title>
        <authorList>
            <consortium name="DOE Joint Genome Institute"/>
            <person name="Riley R."/>
            <person name="Haridas S."/>
            <person name="Wolfe K.H."/>
            <person name="Lopes M.R."/>
            <person name="Hittinger C.T."/>
            <person name="Goker M."/>
            <person name="Salamov A."/>
            <person name="Wisecaver J."/>
            <person name="Long T.M."/>
            <person name="Aerts A.L."/>
            <person name="Barry K."/>
            <person name="Choi C."/>
            <person name="Clum A."/>
            <person name="Coughlan A.Y."/>
            <person name="Deshpande S."/>
            <person name="Douglass A.P."/>
            <person name="Hanson S.J."/>
            <person name="Klenk H.-P."/>
            <person name="Labutti K."/>
            <person name="Lapidus A."/>
            <person name="Lindquist E."/>
            <person name="Lipzen A."/>
            <person name="Meier-Kolthoff J.P."/>
            <person name="Ohm R.A."/>
            <person name="Otillar R.P."/>
            <person name="Pangilinan J."/>
            <person name="Peng Y."/>
            <person name="Rokas A."/>
            <person name="Rosa C.A."/>
            <person name="Scheuner C."/>
            <person name="Sibirny A.A."/>
            <person name="Slot J.C."/>
            <person name="Stielow J.B."/>
            <person name="Sun H."/>
            <person name="Kurtzman C.P."/>
            <person name="Blackwell M."/>
            <person name="Jeffries T.W."/>
            <person name="Grigoriev I.V."/>
        </authorList>
    </citation>
    <scope>NUCLEOTIDE SEQUENCE [LARGE SCALE GENOMIC DNA]</scope>
    <source>
        <strain evidence="3">NRRL Y-17796</strain>
    </source>
</reference>
<dbReference type="EMBL" id="KV453842">
    <property type="protein sequence ID" value="ODV91234.1"/>
    <property type="molecule type" value="Genomic_DNA"/>
</dbReference>
<accession>A0A1E4THJ4</accession>
<dbReference type="GO" id="GO:0031011">
    <property type="term" value="C:Ino80 complex"/>
    <property type="evidence" value="ECO:0007669"/>
    <property type="project" value="InterPro"/>
</dbReference>
<organism evidence="2 3">
    <name type="scientific">Tortispora caseinolytica NRRL Y-17796</name>
    <dbReference type="NCBI Taxonomy" id="767744"/>
    <lineage>
        <taxon>Eukaryota</taxon>
        <taxon>Fungi</taxon>
        <taxon>Dikarya</taxon>
        <taxon>Ascomycota</taxon>
        <taxon>Saccharomycotina</taxon>
        <taxon>Trigonopsidomycetes</taxon>
        <taxon>Trigonopsidales</taxon>
        <taxon>Trigonopsidaceae</taxon>
        <taxon>Tortispora</taxon>
    </lineage>
</organism>
<dbReference type="OrthoDB" id="4093188at2759"/>
<dbReference type="GO" id="GO:0006338">
    <property type="term" value="P:chromatin remodeling"/>
    <property type="evidence" value="ECO:0007669"/>
    <property type="project" value="InterPro"/>
</dbReference>
<gene>
    <name evidence="2" type="ORF">CANCADRAFT_2948</name>
</gene>
<dbReference type="AlphaFoldDB" id="A0A1E4THJ4"/>
<name>A0A1E4THJ4_9ASCO</name>
<feature type="region of interest" description="Disordered" evidence="1">
    <location>
        <begin position="19"/>
        <end position="65"/>
    </location>
</feature>